<dbReference type="AlphaFoldDB" id="A0A1I5A1U1"/>
<keyword evidence="4" id="KW-1185">Reference proteome</keyword>
<dbReference type="RefSeq" id="WP_092879007.1">
    <property type="nucleotide sequence ID" value="NZ_FOVC01000010.1"/>
</dbReference>
<organism evidence="3 4">
    <name type="scientific">Izhakiella capsodis</name>
    <dbReference type="NCBI Taxonomy" id="1367852"/>
    <lineage>
        <taxon>Bacteria</taxon>
        <taxon>Pseudomonadati</taxon>
        <taxon>Pseudomonadota</taxon>
        <taxon>Gammaproteobacteria</taxon>
        <taxon>Enterobacterales</taxon>
        <taxon>Erwiniaceae</taxon>
        <taxon>Izhakiella</taxon>
    </lineage>
</organism>
<feature type="signal peptide" evidence="1">
    <location>
        <begin position="1"/>
        <end position="22"/>
    </location>
</feature>
<proteinExistence type="predicted"/>
<dbReference type="Pfam" id="PF00419">
    <property type="entry name" value="Fimbrial"/>
    <property type="match status" value="1"/>
</dbReference>
<dbReference type="STRING" id="1367852.SAMN05216516_110107"/>
<keyword evidence="1" id="KW-0732">Signal</keyword>
<dbReference type="InterPro" id="IPR036937">
    <property type="entry name" value="Adhesion_dom_fimbrial_sf"/>
</dbReference>
<dbReference type="OrthoDB" id="6515729at2"/>
<name>A0A1I5A1U1_9GAMM</name>
<evidence type="ECO:0000313" key="3">
    <source>
        <dbReference type="EMBL" id="SFN56451.1"/>
    </source>
</evidence>
<dbReference type="EMBL" id="FOVC01000010">
    <property type="protein sequence ID" value="SFN56451.1"/>
    <property type="molecule type" value="Genomic_DNA"/>
</dbReference>
<evidence type="ECO:0000313" key="4">
    <source>
        <dbReference type="Proteomes" id="UP000242222"/>
    </source>
</evidence>
<dbReference type="SUPFAM" id="SSF49401">
    <property type="entry name" value="Bacterial adhesins"/>
    <property type="match status" value="1"/>
</dbReference>
<accession>A0A1I5A1U1</accession>
<protein>
    <submittedName>
        <fullName evidence="3">Fimbrial protein</fullName>
    </submittedName>
</protein>
<dbReference type="Gene3D" id="2.60.40.1090">
    <property type="entry name" value="Fimbrial-type adhesion domain"/>
    <property type="match status" value="1"/>
</dbReference>
<dbReference type="InterPro" id="IPR000259">
    <property type="entry name" value="Adhesion_dom_fimbrial"/>
</dbReference>
<evidence type="ECO:0000259" key="2">
    <source>
        <dbReference type="Pfam" id="PF00419"/>
    </source>
</evidence>
<evidence type="ECO:0000256" key="1">
    <source>
        <dbReference type="SAM" id="SignalP"/>
    </source>
</evidence>
<dbReference type="GO" id="GO:0007155">
    <property type="term" value="P:cell adhesion"/>
    <property type="evidence" value="ECO:0007669"/>
    <property type="project" value="InterPro"/>
</dbReference>
<dbReference type="Proteomes" id="UP000242222">
    <property type="component" value="Unassembled WGS sequence"/>
</dbReference>
<feature type="chain" id="PRO_5017279842" evidence="1">
    <location>
        <begin position="23"/>
        <end position="230"/>
    </location>
</feature>
<dbReference type="GO" id="GO:0009289">
    <property type="term" value="C:pilus"/>
    <property type="evidence" value="ECO:0007669"/>
    <property type="project" value="InterPro"/>
</dbReference>
<feature type="domain" description="Fimbrial-type adhesion" evidence="2">
    <location>
        <begin position="94"/>
        <end position="227"/>
    </location>
</feature>
<gene>
    <name evidence="3" type="ORF">SAMN05216516_110107</name>
</gene>
<reference evidence="4" key="1">
    <citation type="submission" date="2016-10" db="EMBL/GenBank/DDBJ databases">
        <authorList>
            <person name="Varghese N."/>
            <person name="Submissions S."/>
        </authorList>
    </citation>
    <scope>NUCLEOTIDE SEQUENCE [LARGE SCALE GENOMIC DNA]</scope>
    <source>
        <strain evidence="4">N6PO6</strain>
    </source>
</reference>
<dbReference type="InterPro" id="IPR008966">
    <property type="entry name" value="Adhesion_dom_sf"/>
</dbReference>
<sequence length="230" mass="25008">MLKKRHAIFLMITMLSMESVMAKCVLDTKPPSGALNRLQHPAFTPRIDADASADLSKSIAVRDFSRRERVSFICDHDDVNGKNISPPFRRIISTPVCQIDGGENVDFNAVSSAGLIKGVSRPLNFVMSCKTDYGSYSATAKLTTPTPTSDNKYIQVADSAGNMDRLKIRIDDSNGSLMHVDGTSSEVIEGHSNSIPAQFKWTATLLKGPAPEMPAMGQFSTSAEIILQLN</sequence>